<dbReference type="Proteomes" id="UP000221734">
    <property type="component" value="Chromosome Kuenenia_stuttgartiensis_MBR1"/>
</dbReference>
<reference evidence="4" key="3">
    <citation type="submission" date="2017-10" db="EMBL/GenBank/DDBJ databases">
        <authorList>
            <person name="Frank J."/>
        </authorList>
    </citation>
    <scope>NUCLEOTIDE SEQUENCE [LARGE SCALE GENOMIC DNA]</scope>
</reference>
<reference evidence="2 5" key="5">
    <citation type="submission" date="2020-02" db="EMBL/GenBank/DDBJ databases">
        <title>Newly sequenced genome of strain CSTR1 showed variability in Candidatus Kuenenia stuttgartiensis genomes.</title>
        <authorList>
            <person name="Ding C."/>
            <person name="Adrian L."/>
        </authorList>
    </citation>
    <scope>NUCLEOTIDE SEQUENCE [LARGE SCALE GENOMIC DNA]</scope>
    <source>
        <strain evidence="2 5">CSTR1</strain>
    </source>
</reference>
<evidence type="ECO:0000313" key="4">
    <source>
        <dbReference type="Proteomes" id="UP000221734"/>
    </source>
</evidence>
<dbReference type="EMBL" id="LT934425">
    <property type="protein sequence ID" value="SOH04328.1"/>
    <property type="molecule type" value="Genomic_DNA"/>
</dbReference>
<dbReference type="Proteomes" id="UP000501926">
    <property type="component" value="Chromosome"/>
</dbReference>
<dbReference type="AlphaFoldDB" id="Q1PXU1"/>
<evidence type="ECO:0000313" key="2">
    <source>
        <dbReference type="EMBL" id="QII09774.1"/>
    </source>
</evidence>
<dbReference type="KEGG" id="kst:KSMBR1_1829"/>
<name>Q1PXU1_KUEST</name>
<organism evidence="1">
    <name type="scientific">Kuenenia stuttgartiensis</name>
    <dbReference type="NCBI Taxonomy" id="174633"/>
    <lineage>
        <taxon>Bacteria</taxon>
        <taxon>Pseudomonadati</taxon>
        <taxon>Planctomycetota</taxon>
        <taxon>Candidatus Brocadiia</taxon>
        <taxon>Candidatus Brocadiales</taxon>
        <taxon>Candidatus Brocadiaceae</taxon>
        <taxon>Candidatus Kuenenia</taxon>
    </lineage>
</organism>
<reference evidence="3" key="4">
    <citation type="submission" date="2017-10" db="EMBL/GenBank/DDBJ databases">
        <authorList>
            <person name="Banno H."/>
            <person name="Chua N.-H."/>
        </authorList>
    </citation>
    <scope>NUCLEOTIDE SEQUENCE [LARGE SCALE GENOMIC DNA]</scope>
    <source>
        <strain evidence="3">Kuenenia_mbr1_ru-nijmegen</strain>
    </source>
</reference>
<gene>
    <name evidence="2" type="ORF">KsCSTR_03950</name>
    <name evidence="3" type="ORF">KSMBR1_1829</name>
    <name evidence="1" type="ORF">kustd2096</name>
</gene>
<reference evidence="1" key="2">
    <citation type="submission" date="2006-01" db="EMBL/GenBank/DDBJ databases">
        <authorList>
            <person name="Genoscope"/>
        </authorList>
    </citation>
    <scope>NUCLEOTIDE SEQUENCE</scope>
</reference>
<accession>Q1PXU1</accession>
<dbReference type="EMBL" id="CP049055">
    <property type="protein sequence ID" value="QII09774.1"/>
    <property type="molecule type" value="Genomic_DNA"/>
</dbReference>
<reference evidence="1" key="1">
    <citation type="journal article" date="2006" name="Nature">
        <title>Deciphering the evolution and metabolism of an anammox bacterium from a community genome.</title>
        <authorList>
            <person name="Strous M."/>
            <person name="Pelletier E."/>
            <person name="Mangenot S."/>
            <person name="Rattei T."/>
            <person name="Lehner A."/>
            <person name="Taylor M.W."/>
            <person name="Horn M."/>
            <person name="Daims H."/>
            <person name="Bartol-Mavel D."/>
            <person name="Wincker P."/>
            <person name="Barbe V."/>
            <person name="Fonknechten N."/>
            <person name="Vallenet D."/>
            <person name="Segurens B."/>
            <person name="Schenowitz-Truong C."/>
            <person name="Medigue C."/>
            <person name="Collingro A."/>
            <person name="Snel B."/>
            <person name="Dutilh B.E."/>
            <person name="OpDenCamp H.J.M."/>
            <person name="vanDerDrift C."/>
            <person name="Cirpus I."/>
            <person name="vanDePas-Schoonen K.T."/>
            <person name="Harhangi H.R."/>
            <person name="vanNiftrik L."/>
            <person name="Schmid M."/>
            <person name="Keltjens J."/>
            <person name="vanDeVossenberg J."/>
            <person name="Kartal B."/>
            <person name="Meier H."/>
            <person name="Frishman D."/>
            <person name="Huynen M.A."/>
            <person name="Mewes H."/>
            <person name="Weissenbach J."/>
            <person name="Jetten M.S.M."/>
            <person name="Wagner M."/>
            <person name="LePaslier D."/>
        </authorList>
    </citation>
    <scope>NUCLEOTIDE SEQUENCE</scope>
</reference>
<evidence type="ECO:0000313" key="5">
    <source>
        <dbReference type="Proteomes" id="UP000501926"/>
    </source>
</evidence>
<protein>
    <submittedName>
        <fullName evidence="1">Uncharacterized protein</fullName>
    </submittedName>
</protein>
<evidence type="ECO:0000313" key="1">
    <source>
        <dbReference type="EMBL" id="CAJ72841.1"/>
    </source>
</evidence>
<keyword evidence="4" id="KW-1185">Reference proteome</keyword>
<evidence type="ECO:0000313" key="3">
    <source>
        <dbReference type="EMBL" id="SOH04328.1"/>
    </source>
</evidence>
<sequence length="50" mass="5973">MLNQYDKIKDTLKNPFMIVRSKTDNEVELFYKKYSRTPVTEKYLGVVIKS</sequence>
<proteinExistence type="predicted"/>
<dbReference type="EMBL" id="CT573072">
    <property type="protein sequence ID" value="CAJ72841.1"/>
    <property type="molecule type" value="Genomic_DNA"/>
</dbReference>